<feature type="chain" id="PRO_5001770897" description="GmrSD restriction endonucleases C-terminal domain-containing protein" evidence="1">
    <location>
        <begin position="17"/>
        <end position="196"/>
    </location>
</feature>
<reference evidence="3 4" key="1">
    <citation type="journal article" date="2014" name="BMC Genomics">
        <title>Comparative genome sequencing reveals chemotype-specific gene clusters in the toxigenic black mold Stachybotrys.</title>
        <authorList>
            <person name="Semeiks J."/>
            <person name="Borek D."/>
            <person name="Otwinowski Z."/>
            <person name="Grishin N.V."/>
        </authorList>
    </citation>
    <scope>NUCLEOTIDE SEQUENCE [LARGE SCALE GENOMIC DNA]</scope>
    <source>
        <strain evidence="4">CBS 109288 / IBT 7711</strain>
    </source>
</reference>
<dbReference type="AlphaFoldDB" id="A0A084AHC2"/>
<accession>A0A084AHC2</accession>
<organism evidence="3 4">
    <name type="scientific">Stachybotrys chartarum (strain CBS 109288 / IBT 7711)</name>
    <name type="common">Toxic black mold</name>
    <name type="synonym">Stilbospora chartarum</name>
    <dbReference type="NCBI Taxonomy" id="1280523"/>
    <lineage>
        <taxon>Eukaryota</taxon>
        <taxon>Fungi</taxon>
        <taxon>Dikarya</taxon>
        <taxon>Ascomycota</taxon>
        <taxon>Pezizomycotina</taxon>
        <taxon>Sordariomycetes</taxon>
        <taxon>Hypocreomycetidae</taxon>
        <taxon>Hypocreales</taxon>
        <taxon>Stachybotryaceae</taxon>
        <taxon>Stachybotrys</taxon>
    </lineage>
</organism>
<name>A0A084AHC2_STACB</name>
<dbReference type="InterPro" id="IPR011089">
    <property type="entry name" value="GmrSD_C"/>
</dbReference>
<dbReference type="OrthoDB" id="3162605at2759"/>
<dbReference type="EMBL" id="KL648731">
    <property type="protein sequence ID" value="KEY64701.1"/>
    <property type="molecule type" value="Genomic_DNA"/>
</dbReference>
<evidence type="ECO:0000313" key="3">
    <source>
        <dbReference type="EMBL" id="KEY64701.1"/>
    </source>
</evidence>
<dbReference type="Proteomes" id="UP000028045">
    <property type="component" value="Unassembled WGS sequence"/>
</dbReference>
<protein>
    <recommendedName>
        <fullName evidence="2">GmrSD restriction endonucleases C-terminal domain-containing protein</fullName>
    </recommendedName>
</protein>
<dbReference type="PANTHER" id="PTHR24094:SF15">
    <property type="entry name" value="AMP-DEPENDENT SYNTHETASE_LIGASE DOMAIN-CONTAINING PROTEIN-RELATED"/>
    <property type="match status" value="1"/>
</dbReference>
<proteinExistence type="predicted"/>
<evidence type="ECO:0000313" key="4">
    <source>
        <dbReference type="Proteomes" id="UP000028045"/>
    </source>
</evidence>
<gene>
    <name evidence="3" type="ORF">S7711_02900</name>
</gene>
<dbReference type="PANTHER" id="PTHR24094">
    <property type="entry name" value="SECRETED PROTEIN"/>
    <property type="match status" value="1"/>
</dbReference>
<keyword evidence="1" id="KW-0732">Signal</keyword>
<sequence length="196" mass="20995">MKFAISALLVATVVTAAPAPSPDPPGIPSGTTAYNLLAGLRIGPPTNADTYDRDLFPHWSGVSGNCNGREFVLQRDGVNVVVDGSCTAQSGTWYSPYDGATWTAASDVDIDHMSGAASWTTSDREAFANDISGPQLWAVTDNVNQQKSDQSPDEWKPPLTSFYCTYAASWIQVKSTWDLSVTEAEYSALEDMLGSC</sequence>
<feature type="domain" description="GmrSD restriction endonucleases C-terminal" evidence="2">
    <location>
        <begin position="109"/>
        <end position="189"/>
    </location>
</feature>
<keyword evidence="4" id="KW-1185">Reference proteome</keyword>
<evidence type="ECO:0000259" key="2">
    <source>
        <dbReference type="Pfam" id="PF07510"/>
    </source>
</evidence>
<feature type="signal peptide" evidence="1">
    <location>
        <begin position="1"/>
        <end position="16"/>
    </location>
</feature>
<dbReference type="HOGENOM" id="CLU_043034_3_1_1"/>
<dbReference type="Pfam" id="PF07510">
    <property type="entry name" value="GmrSD_C"/>
    <property type="match status" value="1"/>
</dbReference>
<evidence type="ECO:0000256" key="1">
    <source>
        <dbReference type="SAM" id="SignalP"/>
    </source>
</evidence>